<evidence type="ECO:0000313" key="2">
    <source>
        <dbReference type="Proteomes" id="UP000199350"/>
    </source>
</evidence>
<keyword evidence="2" id="KW-1185">Reference proteome</keyword>
<name>A0A1G9NZG7_9CORY</name>
<dbReference type="Proteomes" id="UP000199350">
    <property type="component" value="Chromosome I"/>
</dbReference>
<gene>
    <name evidence="1" type="ORF">SAMN04488535_1225</name>
</gene>
<accession>A0A1G9NZG7</accession>
<protein>
    <submittedName>
        <fullName evidence="1">Uncharacterized protein</fullName>
    </submittedName>
</protein>
<proteinExistence type="predicted"/>
<dbReference type="EMBL" id="LT629700">
    <property type="protein sequence ID" value="SDL91375.1"/>
    <property type="molecule type" value="Genomic_DNA"/>
</dbReference>
<dbReference type="STRING" id="38302.SAMN04488535_1225"/>
<dbReference type="AlphaFoldDB" id="A0A1G9NZG7"/>
<evidence type="ECO:0000313" key="1">
    <source>
        <dbReference type="EMBL" id="SDL91375.1"/>
    </source>
</evidence>
<reference evidence="2" key="1">
    <citation type="submission" date="2016-10" db="EMBL/GenBank/DDBJ databases">
        <authorList>
            <person name="Varghese N."/>
            <person name="Submissions S."/>
        </authorList>
    </citation>
    <scope>NUCLEOTIDE SEQUENCE [LARGE SCALE GENOMIC DNA]</scope>
    <source>
        <strain evidence="2">DSM 20632</strain>
    </source>
</reference>
<sequence>MAEAKIYDAELNPSKDEIASRYSPIVNQQGSYRAVDPDGKVGIEILVGEDSEGNLAQLGLSYREAGHALDDELTPLTHSELGERSVAYLTADPVAVREIIALILTGGHGADFSFGEPIFDVYGTGTNADATVTNVDIQEHNSYTAIGEAEINGEEKKFQLRLQKRVVAQQQSGEGELALVKEGNVTLIRLELWR</sequence>
<organism evidence="1 2">
    <name type="scientific">Corynebacterium mycetoides</name>
    <dbReference type="NCBI Taxonomy" id="38302"/>
    <lineage>
        <taxon>Bacteria</taxon>
        <taxon>Bacillati</taxon>
        <taxon>Actinomycetota</taxon>
        <taxon>Actinomycetes</taxon>
        <taxon>Mycobacteriales</taxon>
        <taxon>Corynebacteriaceae</taxon>
        <taxon>Corynebacterium</taxon>
    </lineage>
</organism>
<dbReference type="NCBIfam" id="NF047743">
    <property type="entry name" value="CG0192_fam"/>
    <property type="match status" value="1"/>
</dbReference>
<dbReference type="OrthoDB" id="3787729at2"/>
<dbReference type="RefSeq" id="WP_092150062.1">
    <property type="nucleotide sequence ID" value="NZ_LT629700.1"/>
</dbReference>